<dbReference type="PANTHER" id="PTHR28122">
    <property type="entry name" value="E3 UBIQUITIN-PROTEIN LIGASE SUBSTRATE RECEPTOR MMS22"/>
    <property type="match status" value="1"/>
</dbReference>
<dbReference type="GO" id="GO:0005634">
    <property type="term" value="C:nucleus"/>
    <property type="evidence" value="ECO:0007669"/>
    <property type="project" value="InterPro"/>
</dbReference>
<accession>A0A8J2WUM9</accession>
<dbReference type="GO" id="GO:0000724">
    <property type="term" value="P:double-strand break repair via homologous recombination"/>
    <property type="evidence" value="ECO:0007669"/>
    <property type="project" value="TreeGrafter"/>
</dbReference>
<proteinExistence type="predicted"/>
<dbReference type="PANTHER" id="PTHR28122:SF1">
    <property type="entry name" value="E3 UBIQUITIN-PROTEIN LIGASE SUBSTRATE RECEPTOR MMS22"/>
    <property type="match status" value="1"/>
</dbReference>
<protein>
    <submittedName>
        <fullName evidence="2">BN860_07888g1_1</fullName>
    </submittedName>
</protein>
<evidence type="ECO:0000313" key="3">
    <source>
        <dbReference type="Proteomes" id="UP000019375"/>
    </source>
</evidence>
<gene>
    <name evidence="2" type="ORF">BN860_07888g</name>
</gene>
<evidence type="ECO:0000313" key="2">
    <source>
        <dbReference type="EMBL" id="CDF87504.1"/>
    </source>
</evidence>
<feature type="region of interest" description="Disordered" evidence="1">
    <location>
        <begin position="391"/>
        <end position="411"/>
    </location>
</feature>
<dbReference type="Proteomes" id="UP000019375">
    <property type="component" value="Unassembled WGS sequence"/>
</dbReference>
<dbReference type="GO" id="GO:0035361">
    <property type="term" value="C:Cul8-RING ubiquitin ligase complex"/>
    <property type="evidence" value="ECO:0007669"/>
    <property type="project" value="TreeGrafter"/>
</dbReference>
<keyword evidence="3" id="KW-1185">Reference proteome</keyword>
<dbReference type="EMBL" id="HG316454">
    <property type="protein sequence ID" value="CDF87504.1"/>
    <property type="molecule type" value="Genomic_DNA"/>
</dbReference>
<organism evidence="2 3">
    <name type="scientific">Zygosaccharomyces bailii (strain CLIB 213 / ATCC 58445 / CBS 680 / BCRC 21525 / NBRC 1098 / NCYC 1416 / NRRL Y-2227)</name>
    <dbReference type="NCBI Taxonomy" id="1333698"/>
    <lineage>
        <taxon>Eukaryota</taxon>
        <taxon>Fungi</taxon>
        <taxon>Dikarya</taxon>
        <taxon>Ascomycota</taxon>
        <taxon>Saccharomycotina</taxon>
        <taxon>Saccharomycetes</taxon>
        <taxon>Saccharomycetales</taxon>
        <taxon>Saccharomycetaceae</taxon>
        <taxon>Zygosaccharomyces</taxon>
    </lineage>
</organism>
<dbReference type="OrthoDB" id="4068315at2759"/>
<evidence type="ECO:0000256" key="1">
    <source>
        <dbReference type="SAM" id="MobiDB-lite"/>
    </source>
</evidence>
<reference evidence="3" key="1">
    <citation type="journal article" date="2013" name="Genome Announc.">
        <title>Genome sequence of the food spoilage yeast Zygosaccharomyces bailii CLIB 213(T).</title>
        <authorList>
            <person name="Galeote V."/>
            <person name="Bigey F."/>
            <person name="Devillers H."/>
            <person name="Neuveglise C."/>
            <person name="Dequin S."/>
        </authorList>
    </citation>
    <scope>NUCLEOTIDE SEQUENCE [LARGE SCALE GENOMIC DNA]</scope>
    <source>
        <strain evidence="3">CLIB 213 / ATCC 58445 / CBS 680 / CCRC 21525 / NBRC 1098 / NCYC 1416 / NRRL Y-2227</strain>
    </source>
</reference>
<dbReference type="InterPro" id="IPR019021">
    <property type="entry name" value="Mms22"/>
</dbReference>
<name>A0A8J2WUM9_ZYGB2</name>
<feature type="compositionally biased region" description="Basic and acidic residues" evidence="1">
    <location>
        <begin position="399"/>
        <end position="409"/>
    </location>
</feature>
<dbReference type="GO" id="GO:0031297">
    <property type="term" value="P:replication fork processing"/>
    <property type="evidence" value="ECO:0007669"/>
    <property type="project" value="InterPro"/>
</dbReference>
<sequence>MLVDETSWIVVPDSEEEGTLLFNPHDAENTSTSPEPGVLSVARGDWGMNKDVAISEGYQRSLRKRKAIQRMPYSLDRIKHRQLLEGYDMSGFESISEELKLPSPPRCVIEGTTKSCRHDVNEYLEAERDDESDRTSTSEEDIVKFRGKVVNMKTGFRGVLPRVAWEKALRQRDSTVNTPKRRRPSTNHKGIAKKKTTTRGKTINQDDALLGDLIVSEEEDQEAHIQLHEKPGEDFLQEMELINEHYHEKYDNQYLSENETSNERWTNYVFKLDQKDLEGISINAENDMAYSDEYSDFDSDLLEIGALENDRNAIDTMLSKGKQESRNMSSSLRGANVANGTSNVNKCATKSKIIHQRRCIRNCRKEKQGHLPASHQPPSKLTRNYAQTAAIKTRRQRERSKDFKSKKPEWPSMKIEPFKNTRRANTFSTVIEAPSNKYVVPKHSLSRTDNSESIECITDEDEYCHKISLDALEALTSGKNVKPPDTIVINLSNKHYTLSKFLQNETPLTLVKIFDHIIENGITDQELLQVSESLTLFLLHLNHLGISEVISDFHKKFRSKVNSLREKAKPIHFYQIAVCQLMLLEIAHYSDISSFAMMEIKSNIVNHVVSFFKLLAFCYEAVADCDMAYLYDGCDILSKVVLVLNMKNELWEKLREHTFQAEVCLLLVDTFPIEHSEWEILKLDQHYIALTQAFAFIEYCKKKLHWKYENHLLFPFDKIFKKRRYEDFNEEELSTAKNRVLGPRQVLARTTMFDKYLGLLQDTPLTNSVIERITPIGELSLNDSPAALVNRLNLLIILGRNTNINLEKKMENLIRPILTLQYLSQLSENSFKKVSHSMLGGILSLANILRLKNVLFKGKILIAIFKNLVFKNPNMLLQPWTDFLAQFIPIIEGSPKSIPLFLKEFYVCFSLMSQKELFANNVLPILQLYLKNLHMLGASWVQENLLQIIKGKIHLSTNWIDYYCTIGNFLIQEDAFSWWSFYMYNDLTDSLMNKFYFYCKILQLCDSQSFELIKRTMFETATKYILHNDSTWFRRFLVILLDREHIIISEHPSGKLPSGTLYVVKKFLLTLSRLSYNDLLLKFISDLQKYYQEGIIDRELIFQLVEYLNLNFVDYVKSSHDFFLLKRELGISDIETEKSTFRDVFKSHKQPIPQSCFIESGIIHACSTGTQEVSNYMQKLKSLFNSSTLPNFFRFFVNLIAAHLQSESKELLTFKLQIGGFILYLINDFLKSKYLQVKPDEFLELCKLHILLCSYDNATIEQERKQHFRKENIQFQINVLRIADGFSDYHLLAQRSKEFLIGNNRPNSPPDDELSAKVDEITRHFINVDLHVELLQPHEDLYTLMSQLHDMVKNA</sequence>